<comment type="caution">
    <text evidence="1">The sequence shown here is derived from an EMBL/GenBank/DDBJ whole genome shotgun (WGS) entry which is preliminary data.</text>
</comment>
<proteinExistence type="predicted"/>
<dbReference type="KEGG" id="pchm:VFPPC_15226"/>
<dbReference type="AlphaFoldDB" id="A0A179G6D1"/>
<gene>
    <name evidence="1" type="ORF">VFPPC_15226</name>
</gene>
<dbReference type="EMBL" id="LSBJ02000001">
    <property type="protein sequence ID" value="OAQ72961.1"/>
    <property type="molecule type" value="Genomic_DNA"/>
</dbReference>
<dbReference type="RefSeq" id="XP_018149044.1">
    <property type="nucleotide sequence ID" value="XM_018292979.1"/>
</dbReference>
<reference evidence="1 2" key="1">
    <citation type="journal article" date="2016" name="PLoS Pathog.">
        <title>Biosynthesis of antibiotic leucinostatins in bio-control fungus Purpureocillium lilacinum and their inhibition on phytophthora revealed by genome mining.</title>
        <authorList>
            <person name="Wang G."/>
            <person name="Liu Z."/>
            <person name="Lin R."/>
            <person name="Li E."/>
            <person name="Mao Z."/>
            <person name="Ling J."/>
            <person name="Yang Y."/>
            <person name="Yin W.B."/>
            <person name="Xie B."/>
        </authorList>
    </citation>
    <scope>NUCLEOTIDE SEQUENCE [LARGE SCALE GENOMIC DNA]</scope>
    <source>
        <strain evidence="1">170</strain>
    </source>
</reference>
<evidence type="ECO:0000313" key="2">
    <source>
        <dbReference type="Proteomes" id="UP000078397"/>
    </source>
</evidence>
<accession>A0A179G6D1</accession>
<dbReference type="Proteomes" id="UP000078397">
    <property type="component" value="Unassembled WGS sequence"/>
</dbReference>
<organism evidence="1 2">
    <name type="scientific">Pochonia chlamydosporia 170</name>
    <dbReference type="NCBI Taxonomy" id="1380566"/>
    <lineage>
        <taxon>Eukaryota</taxon>
        <taxon>Fungi</taxon>
        <taxon>Dikarya</taxon>
        <taxon>Ascomycota</taxon>
        <taxon>Pezizomycotina</taxon>
        <taxon>Sordariomycetes</taxon>
        <taxon>Hypocreomycetidae</taxon>
        <taxon>Hypocreales</taxon>
        <taxon>Clavicipitaceae</taxon>
        <taxon>Pochonia</taxon>
    </lineage>
</organism>
<keyword evidence="2" id="KW-1185">Reference proteome</keyword>
<evidence type="ECO:0000313" key="1">
    <source>
        <dbReference type="EMBL" id="OAQ72961.1"/>
    </source>
</evidence>
<dbReference type="GeneID" id="28856973"/>
<sequence length="199" mass="21820">MPSPHQTHDGMGTNRNRHWAMQHVTPIGVQRPPDATQACTTHAECVRACVCVLPVACVHALRNDCIISTWAPCGCGLPLAERQSCLGAWVWGLAAGTICWRPSHLTVQDGLSLDRHPFAVKGDHLWLTCLLCFFFNKGKCGAKVRMVVPFQNIPADIMYIGLAATSIFLIDSCTISTPPPVCQPGRTCRDRQHSPVLRL</sequence>
<name>A0A179G6D1_METCM</name>
<protein>
    <submittedName>
        <fullName evidence="1">Uncharacterized protein</fullName>
    </submittedName>
</protein>